<dbReference type="GO" id="GO:0006313">
    <property type="term" value="P:DNA transposition"/>
    <property type="evidence" value="ECO:0007669"/>
    <property type="project" value="InterPro"/>
</dbReference>
<name>A0A977KW28_9CYAN</name>
<dbReference type="InterPro" id="IPR005063">
    <property type="entry name" value="Transposase_27"/>
</dbReference>
<sequence>MEAELDEMWGFVKSKKEQRWLWHAIDHKTGEILAYVLSGHKDEAFLRLKELLEPFGITQYYTDGWGAYERHIEPALHEVGK</sequence>
<protein>
    <recommendedName>
        <fullName evidence="3">Transposase</fullName>
    </recommendedName>
</protein>
<gene>
    <name evidence="1" type="ORF">KA717_29485</name>
    <name evidence="2" type="ORF">KA717_36990</name>
</gene>
<dbReference type="GO" id="GO:0003677">
    <property type="term" value="F:DNA binding"/>
    <property type="evidence" value="ECO:0007669"/>
    <property type="project" value="InterPro"/>
</dbReference>
<dbReference type="GO" id="GO:0004803">
    <property type="term" value="F:transposase activity"/>
    <property type="evidence" value="ECO:0007669"/>
    <property type="project" value="InterPro"/>
</dbReference>
<reference evidence="2" key="1">
    <citation type="submission" date="2021-04" db="EMBL/GenBank/DDBJ databases">
        <title>Genome sequence of Woronichinia naegeliana from Washington state freshwater lake bloom.</title>
        <authorList>
            <person name="Dreher T.W."/>
        </authorList>
    </citation>
    <scope>NUCLEOTIDE SEQUENCE</scope>
    <source>
        <strain evidence="2">WA131</strain>
    </source>
</reference>
<evidence type="ECO:0000313" key="2">
    <source>
        <dbReference type="EMBL" id="UXE60962.1"/>
    </source>
</evidence>
<dbReference type="KEGG" id="wna:KA717_29485"/>
<dbReference type="Pfam" id="PF03400">
    <property type="entry name" value="DDE_Tnp_IS1"/>
    <property type="match status" value="1"/>
</dbReference>
<dbReference type="AlphaFoldDB" id="A0A977KW28"/>
<evidence type="ECO:0000313" key="1">
    <source>
        <dbReference type="EMBL" id="UXE59814.1"/>
    </source>
</evidence>
<dbReference type="EMBL" id="CP073041">
    <property type="protein sequence ID" value="UXE60962.1"/>
    <property type="molecule type" value="Genomic_DNA"/>
</dbReference>
<dbReference type="Proteomes" id="UP001065613">
    <property type="component" value="Chromosome"/>
</dbReference>
<dbReference type="KEGG" id="wna:KA717_36990"/>
<proteinExistence type="predicted"/>
<evidence type="ECO:0008006" key="3">
    <source>
        <dbReference type="Google" id="ProtNLM"/>
    </source>
</evidence>
<organism evidence="2">
    <name type="scientific">Woronichinia naegeliana WA131</name>
    <dbReference type="NCBI Taxonomy" id="2824559"/>
    <lineage>
        <taxon>Bacteria</taxon>
        <taxon>Bacillati</taxon>
        <taxon>Cyanobacteriota</taxon>
        <taxon>Cyanophyceae</taxon>
        <taxon>Synechococcales</taxon>
        <taxon>Coelosphaeriaceae</taxon>
        <taxon>Woronichinia</taxon>
    </lineage>
</organism>
<accession>A0A977KW28</accession>
<dbReference type="EMBL" id="CP073041">
    <property type="protein sequence ID" value="UXE59814.1"/>
    <property type="molecule type" value="Genomic_DNA"/>
</dbReference>